<evidence type="ECO:0000256" key="3">
    <source>
        <dbReference type="SAM" id="MobiDB-lite"/>
    </source>
</evidence>
<protein>
    <recommendedName>
        <fullName evidence="4">K Homology domain-containing protein</fullName>
    </recommendedName>
</protein>
<feature type="compositionally biased region" description="Basic and acidic residues" evidence="3">
    <location>
        <begin position="44"/>
        <end position="66"/>
    </location>
</feature>
<keyword evidence="1" id="KW-0677">Repeat</keyword>
<dbReference type="EMBL" id="LT554760">
    <property type="protein sequence ID" value="SAM07546.1"/>
    <property type="molecule type" value="Genomic_DNA"/>
</dbReference>
<dbReference type="InParanoid" id="A0A168RY24"/>
<feature type="compositionally biased region" description="Basic and acidic residues" evidence="3">
    <location>
        <begin position="1"/>
        <end position="35"/>
    </location>
</feature>
<evidence type="ECO:0000313" key="6">
    <source>
        <dbReference type="Proteomes" id="UP000078561"/>
    </source>
</evidence>
<feature type="domain" description="K Homology" evidence="4">
    <location>
        <begin position="100"/>
        <end position="174"/>
    </location>
</feature>
<feature type="compositionally biased region" description="Acidic residues" evidence="3">
    <location>
        <begin position="68"/>
        <end position="79"/>
    </location>
</feature>
<evidence type="ECO:0000259" key="4">
    <source>
        <dbReference type="SMART" id="SM00322"/>
    </source>
</evidence>
<dbReference type="InterPro" id="IPR004087">
    <property type="entry name" value="KH_dom"/>
</dbReference>
<evidence type="ECO:0000256" key="2">
    <source>
        <dbReference type="PROSITE-ProRule" id="PRU00117"/>
    </source>
</evidence>
<sequence>MQEQDHSSPTDRSKRPRLEEEVDADYEHNGEEDRHPKRQAVPDPETKAPHFAGDEKKERRGKKWTEGDPVEDSDEDDDVQIMVAGRESSDKAERRSSGSSSNDISLALRSLVGTKDAGIIIGRGGKNVNEIREYSSARVTISGNVPGAYDRILTVNGPVEAVARAYYMVGEKILAEFPSDDQGKQETTLPIRLLVPDYRMGNVIGRSGTIIKSIQEESGARMNASEETLPMSTERALTITGTPKAIQIAVGRVAEILVEHSDRPNTNHIPFAPMAVNPSLTPLNRSGYPVHSGAPAGGGANPGYGMMAGGMPMGSSFFYQGAGANYGGGGANDYGNMNMNNNQSQQIFIPNEMVGCIIGKGGSKINEIRQISGSHIKIMDPMNDTNERLVTITGTHESNQMALYLLYSRLESEKSRLGMM</sequence>
<feature type="region of interest" description="Disordered" evidence="3">
    <location>
        <begin position="1"/>
        <end position="80"/>
    </location>
</feature>
<organism evidence="5">
    <name type="scientific">Absidia glauca</name>
    <name type="common">Pin mould</name>
    <dbReference type="NCBI Taxonomy" id="4829"/>
    <lineage>
        <taxon>Eukaryota</taxon>
        <taxon>Fungi</taxon>
        <taxon>Fungi incertae sedis</taxon>
        <taxon>Mucoromycota</taxon>
        <taxon>Mucoromycotina</taxon>
        <taxon>Mucoromycetes</taxon>
        <taxon>Mucorales</taxon>
        <taxon>Cunninghamellaceae</taxon>
        <taxon>Absidia</taxon>
    </lineage>
</organism>
<evidence type="ECO:0000256" key="1">
    <source>
        <dbReference type="ARBA" id="ARBA00022737"/>
    </source>
</evidence>
<dbReference type="SUPFAM" id="SSF54791">
    <property type="entry name" value="Eukaryotic type KH-domain (KH-domain type I)"/>
    <property type="match status" value="3"/>
</dbReference>
<evidence type="ECO:0000313" key="5">
    <source>
        <dbReference type="EMBL" id="SAM07546.1"/>
    </source>
</evidence>
<dbReference type="GO" id="GO:0003723">
    <property type="term" value="F:RNA binding"/>
    <property type="evidence" value="ECO:0007669"/>
    <property type="project" value="UniProtKB-UniRule"/>
</dbReference>
<keyword evidence="2" id="KW-0694">RNA-binding</keyword>
<dbReference type="InterPro" id="IPR036612">
    <property type="entry name" value="KH_dom_type_1_sf"/>
</dbReference>
<dbReference type="Proteomes" id="UP000078561">
    <property type="component" value="Unassembled WGS sequence"/>
</dbReference>
<accession>A0A168RY24</accession>
<dbReference type="PANTHER" id="PTHR10288">
    <property type="entry name" value="KH DOMAIN CONTAINING RNA BINDING PROTEIN"/>
    <property type="match status" value="1"/>
</dbReference>
<name>A0A168RY24_ABSGL</name>
<dbReference type="InterPro" id="IPR004088">
    <property type="entry name" value="KH_dom_type_1"/>
</dbReference>
<keyword evidence="6" id="KW-1185">Reference proteome</keyword>
<feature type="domain" description="K Homology" evidence="4">
    <location>
        <begin position="187"/>
        <end position="258"/>
    </location>
</feature>
<dbReference type="SMART" id="SM00322">
    <property type="entry name" value="KH"/>
    <property type="match status" value="3"/>
</dbReference>
<dbReference type="Pfam" id="PF00013">
    <property type="entry name" value="KH_1"/>
    <property type="match status" value="3"/>
</dbReference>
<dbReference type="PROSITE" id="PS50084">
    <property type="entry name" value="KH_TYPE_1"/>
    <property type="match status" value="3"/>
</dbReference>
<feature type="domain" description="K Homology" evidence="4">
    <location>
        <begin position="341"/>
        <end position="411"/>
    </location>
</feature>
<dbReference type="OMA" id="MQVVPYS"/>
<proteinExistence type="predicted"/>
<gene>
    <name evidence="5" type="primary">ABSGL_13189.1 scaffold 13659</name>
</gene>
<dbReference type="STRING" id="4829.A0A168RY24"/>
<dbReference type="Gene3D" id="3.30.1370.10">
    <property type="entry name" value="K Homology domain, type 1"/>
    <property type="match status" value="3"/>
</dbReference>
<dbReference type="AlphaFoldDB" id="A0A168RY24"/>
<dbReference type="CDD" id="cd22439">
    <property type="entry name" value="KH-I_PCBP_rpt3"/>
    <property type="match status" value="1"/>
</dbReference>
<reference evidence="5" key="1">
    <citation type="submission" date="2016-04" db="EMBL/GenBank/DDBJ databases">
        <authorList>
            <person name="Evans L.H."/>
            <person name="Alamgir A."/>
            <person name="Owens N."/>
            <person name="Weber N.D."/>
            <person name="Virtaneva K."/>
            <person name="Barbian K."/>
            <person name="Babar A."/>
            <person name="Rosenke K."/>
        </authorList>
    </citation>
    <scope>NUCLEOTIDE SEQUENCE [LARGE SCALE GENOMIC DNA]</scope>
    <source>
        <strain evidence="5">CBS 101.48</strain>
    </source>
</reference>
<dbReference type="OrthoDB" id="442947at2759"/>